<evidence type="ECO:0000256" key="3">
    <source>
        <dbReference type="ARBA" id="ARBA00022989"/>
    </source>
</evidence>
<dbReference type="PANTHER" id="PTHR34038:SF1">
    <property type="entry name" value="ATP SYNTHASE MEMBRANE SUBUNIT K, MITOCHONDRIAL"/>
    <property type="match status" value="1"/>
</dbReference>
<keyword evidence="4" id="KW-0496">Mitochondrion</keyword>
<evidence type="ECO:0000256" key="5">
    <source>
        <dbReference type="ARBA" id="ARBA00023136"/>
    </source>
</evidence>
<comment type="subcellular location">
    <subcellularLocation>
        <location evidence="1">Mitochondrion membrane</location>
        <topology evidence="1">Single-pass membrane protein</topology>
    </subcellularLocation>
</comment>
<sequence length="95" mass="11001">MNNHFLCLPYGPSIDDVRKGRFLFSEQVTFFRNPRSYQRFRSAMSGENHVDESKFTGLSKYFNSETLRGRANVAKATYAVIGVIILYQMVKPKKK</sequence>
<evidence type="ECO:0000313" key="6">
    <source>
        <dbReference type="EMBL" id="BES92908.1"/>
    </source>
</evidence>
<evidence type="ECO:0000256" key="2">
    <source>
        <dbReference type="ARBA" id="ARBA00022692"/>
    </source>
</evidence>
<dbReference type="Pfam" id="PF14960">
    <property type="entry name" value="ATP_synth_reg"/>
    <property type="match status" value="1"/>
</dbReference>
<keyword evidence="7" id="KW-1185">Reference proteome</keyword>
<name>A0ABN7AL07_9HEMI</name>
<dbReference type="PRINTS" id="PR01821">
    <property type="entry name" value="DAPIT"/>
</dbReference>
<protein>
    <submittedName>
        <fullName evidence="6">Up-regulated during skeletal muscle growth 5 homolog (Mouse)</fullName>
    </submittedName>
</protein>
<dbReference type="EMBL" id="AP028912">
    <property type="protein sequence ID" value="BES92908.1"/>
    <property type="molecule type" value="Genomic_DNA"/>
</dbReference>
<organism evidence="6 7">
    <name type="scientific">Nesidiocoris tenuis</name>
    <dbReference type="NCBI Taxonomy" id="355587"/>
    <lineage>
        <taxon>Eukaryota</taxon>
        <taxon>Metazoa</taxon>
        <taxon>Ecdysozoa</taxon>
        <taxon>Arthropoda</taxon>
        <taxon>Hexapoda</taxon>
        <taxon>Insecta</taxon>
        <taxon>Pterygota</taxon>
        <taxon>Neoptera</taxon>
        <taxon>Paraneoptera</taxon>
        <taxon>Hemiptera</taxon>
        <taxon>Heteroptera</taxon>
        <taxon>Panheteroptera</taxon>
        <taxon>Cimicomorpha</taxon>
        <taxon>Miridae</taxon>
        <taxon>Dicyphina</taxon>
        <taxon>Nesidiocoris</taxon>
    </lineage>
</organism>
<reference evidence="6 7" key="1">
    <citation type="submission" date="2023-09" db="EMBL/GenBank/DDBJ databases">
        <title>Nesidiocoris tenuis whole genome shotgun sequence.</title>
        <authorList>
            <person name="Shibata T."/>
            <person name="Shimoda M."/>
            <person name="Kobayashi T."/>
            <person name="Uehara T."/>
        </authorList>
    </citation>
    <scope>NUCLEOTIDE SEQUENCE [LARGE SCALE GENOMIC DNA]</scope>
    <source>
        <strain evidence="6 7">Japan</strain>
    </source>
</reference>
<evidence type="ECO:0000256" key="1">
    <source>
        <dbReference type="ARBA" id="ARBA00004304"/>
    </source>
</evidence>
<keyword evidence="5" id="KW-0472">Membrane</keyword>
<dbReference type="PANTHER" id="PTHR34038">
    <property type="entry name" value="ATP SYNTHASE MEMBRANE SUBUNIT DAPIT, MITOCHONDRIAL"/>
    <property type="match status" value="1"/>
</dbReference>
<keyword evidence="2" id="KW-0812">Transmembrane</keyword>
<accession>A0ABN7AL07</accession>
<proteinExistence type="predicted"/>
<gene>
    <name evidence="6" type="ORF">NTJ_05717</name>
</gene>
<dbReference type="InterPro" id="IPR009125">
    <property type="entry name" value="ATPMK"/>
</dbReference>
<keyword evidence="3" id="KW-1133">Transmembrane helix</keyword>
<evidence type="ECO:0000256" key="4">
    <source>
        <dbReference type="ARBA" id="ARBA00023128"/>
    </source>
</evidence>
<evidence type="ECO:0000313" key="7">
    <source>
        <dbReference type="Proteomes" id="UP001307889"/>
    </source>
</evidence>
<dbReference type="Proteomes" id="UP001307889">
    <property type="component" value="Chromosome 4"/>
</dbReference>